<dbReference type="InterPro" id="IPR011250">
    <property type="entry name" value="OMP/PagP_B-barrel"/>
</dbReference>
<accession>A0ABX3L004</accession>
<dbReference type="Gene3D" id="2.40.160.20">
    <property type="match status" value="1"/>
</dbReference>
<gene>
    <name evidence="4" type="ORF">BKG89_02855</name>
</gene>
<keyword evidence="5" id="KW-1185">Reference proteome</keyword>
<dbReference type="SUPFAM" id="SSF56925">
    <property type="entry name" value="OMPA-like"/>
    <property type="match status" value="1"/>
</dbReference>
<comment type="caution">
    <text evidence="4">The sequence shown here is derived from an EMBL/GenBank/DDBJ whole genome shotgun (WGS) entry which is preliminary data.</text>
</comment>
<dbReference type="InterPro" id="IPR027385">
    <property type="entry name" value="Beta-barrel_OMP"/>
</dbReference>
<reference evidence="4 5" key="1">
    <citation type="submission" date="2016-10" db="EMBL/GenBank/DDBJ databases">
        <title>Rodentibacter gen. nov. and new species.</title>
        <authorList>
            <person name="Christensen H."/>
        </authorList>
    </citation>
    <scope>NUCLEOTIDE SEQUENCE [LARGE SCALE GENOMIC DNA]</scope>
    <source>
        <strain evidence="4 5">1998236014</strain>
    </source>
</reference>
<evidence type="ECO:0000259" key="3">
    <source>
        <dbReference type="Pfam" id="PF13505"/>
    </source>
</evidence>
<dbReference type="EMBL" id="MLAA01000008">
    <property type="protein sequence ID" value="OOF70743.1"/>
    <property type="molecule type" value="Genomic_DNA"/>
</dbReference>
<feature type="signal peptide" evidence="2">
    <location>
        <begin position="1"/>
        <end position="19"/>
    </location>
</feature>
<sequence length="200" mass="21884">MKKIILSAILTSYSSFIFANNNFTSWHIGGELNTGKHSFTISEGINFNSAGKKGIGLAVYGGYGFDLSNNFISIGEARINIGGGKSQKDGNVISKEKYGMTLAYLQGYRVTDSILPYIKLGGELSVFNLNKLETESGYQINDETNGNFGAFGFVYGLGVKFAIQPNLDIGIEYTRSNLKRITEDAKFKTDKLSLKVGYSF</sequence>
<keyword evidence="1 2" id="KW-0732">Signal</keyword>
<dbReference type="RefSeq" id="WP_077462681.1">
    <property type="nucleotide sequence ID" value="NZ_MLAA01000008.1"/>
</dbReference>
<feature type="domain" description="Outer membrane protein beta-barrel" evidence="3">
    <location>
        <begin position="18"/>
        <end position="200"/>
    </location>
</feature>
<organism evidence="4 5">
    <name type="scientific">Rodentibacter caecimuris</name>
    <dbReference type="NCBI Taxonomy" id="1796644"/>
    <lineage>
        <taxon>Bacteria</taxon>
        <taxon>Pseudomonadati</taxon>
        <taxon>Pseudomonadota</taxon>
        <taxon>Gammaproteobacteria</taxon>
        <taxon>Pasteurellales</taxon>
        <taxon>Pasteurellaceae</taxon>
        <taxon>Rodentibacter</taxon>
    </lineage>
</organism>
<evidence type="ECO:0000313" key="5">
    <source>
        <dbReference type="Proteomes" id="UP000188820"/>
    </source>
</evidence>
<feature type="chain" id="PRO_5045893677" description="Outer membrane protein beta-barrel domain-containing protein" evidence="2">
    <location>
        <begin position="20"/>
        <end position="200"/>
    </location>
</feature>
<evidence type="ECO:0000256" key="2">
    <source>
        <dbReference type="SAM" id="SignalP"/>
    </source>
</evidence>
<evidence type="ECO:0000313" key="4">
    <source>
        <dbReference type="EMBL" id="OOF70743.1"/>
    </source>
</evidence>
<protein>
    <recommendedName>
        <fullName evidence="3">Outer membrane protein beta-barrel domain-containing protein</fullName>
    </recommendedName>
</protein>
<evidence type="ECO:0000256" key="1">
    <source>
        <dbReference type="ARBA" id="ARBA00022729"/>
    </source>
</evidence>
<dbReference type="Pfam" id="PF13505">
    <property type="entry name" value="OMP_b-brl"/>
    <property type="match status" value="1"/>
</dbReference>
<dbReference type="Proteomes" id="UP000188820">
    <property type="component" value="Unassembled WGS sequence"/>
</dbReference>
<name>A0ABX3L004_9PAST</name>
<proteinExistence type="predicted"/>